<dbReference type="AlphaFoldDB" id="A0A1S3HDV9"/>
<keyword evidence="3" id="KW-1185">Reference proteome</keyword>
<reference evidence="4" key="1">
    <citation type="submission" date="2025-08" db="UniProtKB">
        <authorList>
            <consortium name="RefSeq"/>
        </authorList>
    </citation>
    <scope>IDENTIFICATION</scope>
    <source>
        <tissue evidence="4">Gonads</tissue>
    </source>
</reference>
<dbReference type="Gene3D" id="2.40.128.80">
    <property type="entry name" value="Cathepsin C, exclusion domain"/>
    <property type="match status" value="1"/>
</dbReference>
<feature type="signal peptide" evidence="1">
    <location>
        <begin position="1"/>
        <end position="30"/>
    </location>
</feature>
<dbReference type="InParanoid" id="A0A1S3HDV9"/>
<evidence type="ECO:0000313" key="3">
    <source>
        <dbReference type="Proteomes" id="UP000085678"/>
    </source>
</evidence>
<dbReference type="Pfam" id="PF08773">
    <property type="entry name" value="CathepsinC_exc"/>
    <property type="match status" value="1"/>
</dbReference>
<dbReference type="STRING" id="7574.A0A1S3HDV9"/>
<evidence type="ECO:0000259" key="2">
    <source>
        <dbReference type="Pfam" id="PF08773"/>
    </source>
</evidence>
<dbReference type="GeneID" id="106154416"/>
<dbReference type="InterPro" id="IPR014882">
    <property type="entry name" value="CathepsinC_exc"/>
</dbReference>
<sequence length="182" mass="20491">MVALYRRQQQAAHFVIICVLLLHGGSIVSADTPANCTYEDVVGQWTFYTTAMGYDNTLNCSAMPQSMFKGNYGLKLYFPSKAVDQHGNQGFWTLIYNQGFEVVIQGRKFFAFSRYEGKEPNTTSVCSETMRGMSHNVVGRSWACFYGMKQKKTNPKKLNTSAPKSKLLTSKMLYNSIIPPGY</sequence>
<evidence type="ECO:0000313" key="4">
    <source>
        <dbReference type="RefSeq" id="XP_013384215.1"/>
    </source>
</evidence>
<dbReference type="InterPro" id="IPR036496">
    <property type="entry name" value="CathepsinC_exc_dom_sf"/>
</dbReference>
<dbReference type="Proteomes" id="UP000085678">
    <property type="component" value="Unplaced"/>
</dbReference>
<organism evidence="3 4">
    <name type="scientific">Lingula anatina</name>
    <name type="common">Brachiopod</name>
    <name type="synonym">Lingula unguis</name>
    <dbReference type="NCBI Taxonomy" id="7574"/>
    <lineage>
        <taxon>Eukaryota</taxon>
        <taxon>Metazoa</taxon>
        <taxon>Spiralia</taxon>
        <taxon>Lophotrochozoa</taxon>
        <taxon>Brachiopoda</taxon>
        <taxon>Linguliformea</taxon>
        <taxon>Lingulata</taxon>
        <taxon>Lingulida</taxon>
        <taxon>Linguloidea</taxon>
        <taxon>Lingulidae</taxon>
        <taxon>Lingula</taxon>
    </lineage>
</organism>
<gene>
    <name evidence="4" type="primary">LOC106154416</name>
</gene>
<dbReference type="FunFam" id="2.40.128.80:FF:000003">
    <property type="entry name" value="Cathepsin C"/>
    <property type="match status" value="1"/>
</dbReference>
<accession>A0A1S3HDV9</accession>
<evidence type="ECO:0000256" key="1">
    <source>
        <dbReference type="SAM" id="SignalP"/>
    </source>
</evidence>
<dbReference type="RefSeq" id="XP_013384215.1">
    <property type="nucleotide sequence ID" value="XM_013528761.1"/>
</dbReference>
<dbReference type="SUPFAM" id="SSF75001">
    <property type="entry name" value="Dipeptidyl peptidase I (cathepsin C), exclusion domain"/>
    <property type="match status" value="1"/>
</dbReference>
<name>A0A1S3HDV9_LINAN</name>
<feature type="domain" description="Cathepsin C exclusion" evidence="2">
    <location>
        <begin position="31"/>
        <end position="149"/>
    </location>
</feature>
<keyword evidence="1" id="KW-0732">Signal</keyword>
<protein>
    <submittedName>
        <fullName evidence="4">Dipeptidyl peptidase 1-like</fullName>
    </submittedName>
</protein>
<feature type="chain" id="PRO_5010189757" evidence="1">
    <location>
        <begin position="31"/>
        <end position="182"/>
    </location>
</feature>
<dbReference type="KEGG" id="lak:106154416"/>
<dbReference type="OrthoDB" id="6283625at2759"/>
<proteinExistence type="predicted"/>